<dbReference type="RefSeq" id="WP_237487220.1">
    <property type="nucleotide sequence ID" value="NZ_CAKLCM010000005.1"/>
</dbReference>
<comment type="caution">
    <text evidence="2">The sequence shown here is derived from an EMBL/GenBank/DDBJ whole genome shotgun (WGS) entry which is preliminary data.</text>
</comment>
<evidence type="ECO:0000313" key="3">
    <source>
        <dbReference type="Proteomes" id="UP000838160"/>
    </source>
</evidence>
<reference evidence="2" key="1">
    <citation type="submission" date="2021-12" db="EMBL/GenBank/DDBJ databases">
        <authorList>
            <person name="Rodrigo-Torres L."/>
            <person name="Arahal R. D."/>
            <person name="Lucena T."/>
        </authorList>
    </citation>
    <scope>NUCLEOTIDE SEQUENCE</scope>
    <source>
        <strain evidence="2">CECT 8226</strain>
    </source>
</reference>
<evidence type="ECO:0000313" key="2">
    <source>
        <dbReference type="EMBL" id="CAH0531206.1"/>
    </source>
</evidence>
<gene>
    <name evidence="2" type="ORF">VHP8226_04143</name>
</gene>
<feature type="domain" description="Tip attachment protein J HDII-ins2" evidence="1">
    <location>
        <begin position="448"/>
        <end position="554"/>
    </location>
</feature>
<proteinExistence type="predicted"/>
<dbReference type="EMBL" id="CAKLCM010000005">
    <property type="protein sequence ID" value="CAH0531206.1"/>
    <property type="molecule type" value="Genomic_DNA"/>
</dbReference>
<sequence>MPHIIEFKHPIKRDEYQLHTVPAGTNLAEWIKESLPASASLQATINFNKLDDLDVLLGDYDAVSLKPKLGFGIDWVIWAALAVSVASAVYAYSQMPDTGANQDTQQASSVYNYNGQGNKPKMGNPVPVQYGRMPHYPDIISPNWWEYVGNEQYYYQTFSKGIGKFQIHEHYIGETPLSHYSSDIEVRVYQPGELVDHFPHIVWTSKEVGSADGQGGLTLEGVTADWVSEKQAQETKFRDRTVELWVQKSRTSTQRHGDGDRTTSTYSWWEKEVWPWATGQHVVITSTTQTDLMFEGNLHFHDMGDDGDIIDPDDLPDQIENPLGWAFVNVGQRIIITGAGVNSGTFVVAKKLDGNRIEVNNDSGQPVTNFTPMSNVFSRIYEATTNDGTYVCKNDSGSVWLVNSDTLEEVPGWPGFKTMGSETALLSVLERDVEAQWVGNFLTVPSDAVAQDVGVDFLFPRGLGEMNNDGVIVNRSIKWEVRVRPAGSTDPYQSHEFTLTKADNTPQRVTYWLKKEMGLSPGRYEMGARRVSTVTNSTKVFDEIQWMGLKSVIQSTYRNDHETTITLKIKATNALSQQANQQYWNDSTRIIPVRQSDGLYVEQPSRDIAHAIIDACRNDVYGAGLPDDAIDIDTFMAYHSKWTSRGDFCDGLFDQPTAFWDAIGQLLLTGRGYPRIDFGAVSMWRDEPRSVLCKPYSPVNMTADSFSADIRLIEDDDYDGVEVEWFNPASRKAETYLATVSNQKGYNPKPVKMPFITSLAQAEREGLFHAAVQAYRRTNIDFTTDIDGWESNYGDVVPVSHDAVEWGASGQLLEKLNGDDGNQYLQLTGLIDWEDGKQHYIMFNKGNSGVHGPYRVVKTDVEDIVILIDEPQYPIYAVGETGQKPTEYMFGQADKMYQQCILMQVQQKGEFEVGVKAIEDDPRVDAYA</sequence>
<name>A0ABM8ZPA2_9VIBR</name>
<organism evidence="2 3">
    <name type="scientific">Vibrio hippocampi</name>
    <dbReference type="NCBI Taxonomy" id="654686"/>
    <lineage>
        <taxon>Bacteria</taxon>
        <taxon>Pseudomonadati</taxon>
        <taxon>Pseudomonadota</taxon>
        <taxon>Gammaproteobacteria</taxon>
        <taxon>Vibrionales</taxon>
        <taxon>Vibrionaceae</taxon>
        <taxon>Vibrio</taxon>
    </lineage>
</organism>
<evidence type="ECO:0000259" key="1">
    <source>
        <dbReference type="Pfam" id="PF24801"/>
    </source>
</evidence>
<dbReference type="Pfam" id="PF24801">
    <property type="entry name" value="FNIII-A_GpJ"/>
    <property type="match status" value="1"/>
</dbReference>
<keyword evidence="3" id="KW-1185">Reference proteome</keyword>
<protein>
    <recommendedName>
        <fullName evidence="1">Tip attachment protein J HDII-ins2 domain-containing protein</fullName>
    </recommendedName>
</protein>
<dbReference type="InterPro" id="IPR055385">
    <property type="entry name" value="GpJ_HDII-ins2"/>
</dbReference>
<accession>A0ABM8ZPA2</accession>
<dbReference type="NCBIfam" id="NF040662">
    <property type="entry name" value="attach_TipJ_rel"/>
    <property type="match status" value="1"/>
</dbReference>
<dbReference type="Proteomes" id="UP000838160">
    <property type="component" value="Unassembled WGS sequence"/>
</dbReference>